<accession>A0A4Q7YRT0</accession>
<proteinExistence type="inferred from homology"/>
<comment type="caution">
    <text evidence="6">The sequence shown here is derived from an EMBL/GenBank/DDBJ whole genome shotgun (WGS) entry which is preliminary data.</text>
</comment>
<organism evidence="6 7">
    <name type="scientific">Edaphobacter modestus</name>
    <dbReference type="NCBI Taxonomy" id="388466"/>
    <lineage>
        <taxon>Bacteria</taxon>
        <taxon>Pseudomonadati</taxon>
        <taxon>Acidobacteriota</taxon>
        <taxon>Terriglobia</taxon>
        <taxon>Terriglobales</taxon>
        <taxon>Acidobacteriaceae</taxon>
        <taxon>Edaphobacter</taxon>
    </lineage>
</organism>
<comment type="similarity">
    <text evidence="2">Belongs to the hyi family.</text>
</comment>
<dbReference type="PANTHER" id="PTHR43489">
    <property type="entry name" value="ISOMERASE"/>
    <property type="match status" value="1"/>
</dbReference>
<dbReference type="SUPFAM" id="SSF51658">
    <property type="entry name" value="Xylose isomerase-like"/>
    <property type="match status" value="1"/>
</dbReference>
<dbReference type="InterPro" id="IPR013022">
    <property type="entry name" value="Xyl_isomerase-like_TIM-brl"/>
</dbReference>
<evidence type="ECO:0000256" key="2">
    <source>
        <dbReference type="PIRNR" id="PIRNR006241"/>
    </source>
</evidence>
<keyword evidence="7" id="KW-1185">Reference proteome</keyword>
<keyword evidence="6" id="KW-0670">Pyruvate</keyword>
<feature type="chain" id="PRO_5020196599" evidence="4">
    <location>
        <begin position="27"/>
        <end position="298"/>
    </location>
</feature>
<dbReference type="InterPro" id="IPR036237">
    <property type="entry name" value="Xyl_isomerase-like_sf"/>
</dbReference>
<dbReference type="Pfam" id="PF01261">
    <property type="entry name" value="AP_endonuc_2"/>
    <property type="match status" value="1"/>
</dbReference>
<dbReference type="AlphaFoldDB" id="A0A4Q7YRT0"/>
<dbReference type="InterPro" id="IPR050417">
    <property type="entry name" value="Sugar_Epim/Isomerase"/>
</dbReference>
<dbReference type="PIRSF" id="PIRSF006241">
    <property type="entry name" value="HyI"/>
    <property type="match status" value="1"/>
</dbReference>
<keyword evidence="1 2" id="KW-0413">Isomerase</keyword>
<gene>
    <name evidence="6" type="ORF">BDD14_1663</name>
</gene>
<evidence type="ECO:0000256" key="4">
    <source>
        <dbReference type="SAM" id="SignalP"/>
    </source>
</evidence>
<evidence type="ECO:0000313" key="6">
    <source>
        <dbReference type="EMBL" id="RZU40218.1"/>
    </source>
</evidence>
<dbReference type="GO" id="GO:0016853">
    <property type="term" value="F:isomerase activity"/>
    <property type="evidence" value="ECO:0007669"/>
    <property type="project" value="UniProtKB-KW"/>
</dbReference>
<dbReference type="Proteomes" id="UP000292958">
    <property type="component" value="Unassembled WGS sequence"/>
</dbReference>
<evidence type="ECO:0000313" key="7">
    <source>
        <dbReference type="Proteomes" id="UP000292958"/>
    </source>
</evidence>
<dbReference type="RefSeq" id="WP_165419975.1">
    <property type="nucleotide sequence ID" value="NZ_SHKW01000001.1"/>
</dbReference>
<evidence type="ECO:0000259" key="5">
    <source>
        <dbReference type="Pfam" id="PF01261"/>
    </source>
</evidence>
<dbReference type="InterPro" id="IPR026040">
    <property type="entry name" value="HyI-like"/>
</dbReference>
<dbReference type="Gene3D" id="3.20.20.150">
    <property type="entry name" value="Divalent-metal-dependent TIM barrel enzymes"/>
    <property type="match status" value="1"/>
</dbReference>
<evidence type="ECO:0000256" key="1">
    <source>
        <dbReference type="ARBA" id="ARBA00023235"/>
    </source>
</evidence>
<sequence>MNRREFHKLSMVASLTSFLAGGDAFASPAAAAPPDNDGHKFSIMLWTLPKSLTFEQQLDMASAAGFNGVEVGNEYEKWTPEEWKRNLAKKQALGIEVDSAVPGRNALADHSKRNALHDDLMRAIPGAKKLGCKQFIYTAFTRVPEQTPEQQRAAIVDTLKYAADVLEKEEIEIVLEPIDLLEHKQEAVTSVAEAFEITRAVGSPRIKVLYDFYHEQRQAGNLIEKLEKNIDQIGLVHIADVPGRHQPGTGEVNYSNIYRKLAALHYDRYICMEFSPVGDPVTVLKSARLEAIAAMKVG</sequence>
<reference evidence="6 7" key="1">
    <citation type="submission" date="2019-02" db="EMBL/GenBank/DDBJ databases">
        <title>Genomic Encyclopedia of Archaeal and Bacterial Type Strains, Phase II (KMG-II): from individual species to whole genera.</title>
        <authorList>
            <person name="Goeker M."/>
        </authorList>
    </citation>
    <scope>NUCLEOTIDE SEQUENCE [LARGE SCALE GENOMIC DNA]</scope>
    <source>
        <strain evidence="6 7">DSM 18101</strain>
    </source>
</reference>
<dbReference type="EMBL" id="SHKW01000001">
    <property type="protein sequence ID" value="RZU40218.1"/>
    <property type="molecule type" value="Genomic_DNA"/>
</dbReference>
<feature type="domain" description="Xylose isomerase-like TIM barrel" evidence="5">
    <location>
        <begin position="59"/>
        <end position="275"/>
    </location>
</feature>
<feature type="active site" description="Proton donor/acceptor" evidence="3">
    <location>
        <position position="273"/>
    </location>
</feature>
<feature type="signal peptide" evidence="4">
    <location>
        <begin position="1"/>
        <end position="26"/>
    </location>
</feature>
<keyword evidence="4" id="KW-0732">Signal</keyword>
<name>A0A4Q7YRT0_9BACT</name>
<evidence type="ECO:0000256" key="3">
    <source>
        <dbReference type="PIRSR" id="PIRSR006241-50"/>
    </source>
</evidence>
<protein>
    <submittedName>
        <fullName evidence="6">Hydroxypyruvate isomerase</fullName>
    </submittedName>
</protein>
<feature type="active site" description="Proton donor/acceptor" evidence="3">
    <location>
        <position position="176"/>
    </location>
</feature>